<keyword evidence="4" id="KW-0804">Transcription</keyword>
<comment type="caution">
    <text evidence="9">The sequence shown here is derived from an EMBL/GenBank/DDBJ whole genome shotgun (WGS) entry which is preliminary data.</text>
</comment>
<feature type="domain" description="Cyclin-like" evidence="8">
    <location>
        <begin position="51"/>
        <end position="147"/>
    </location>
</feature>
<protein>
    <recommendedName>
        <fullName evidence="8">Cyclin-like domain-containing protein</fullName>
    </recommendedName>
</protein>
<dbReference type="AlphaFoldDB" id="A0A9P1N1K8"/>
<dbReference type="InterPro" id="IPR043198">
    <property type="entry name" value="Cyclin/Ssn8"/>
</dbReference>
<dbReference type="InterPro" id="IPR036915">
    <property type="entry name" value="Cyclin-like_sf"/>
</dbReference>
<feature type="compositionally biased region" description="Low complexity" evidence="7">
    <location>
        <begin position="389"/>
        <end position="400"/>
    </location>
</feature>
<evidence type="ECO:0000256" key="4">
    <source>
        <dbReference type="ARBA" id="ARBA00023163"/>
    </source>
</evidence>
<keyword evidence="10" id="KW-1185">Reference proteome</keyword>
<evidence type="ECO:0000256" key="1">
    <source>
        <dbReference type="ARBA" id="ARBA00008638"/>
    </source>
</evidence>
<organism evidence="9 10">
    <name type="scientific">Caenorhabditis angaria</name>
    <dbReference type="NCBI Taxonomy" id="860376"/>
    <lineage>
        <taxon>Eukaryota</taxon>
        <taxon>Metazoa</taxon>
        <taxon>Ecdysozoa</taxon>
        <taxon>Nematoda</taxon>
        <taxon>Chromadorea</taxon>
        <taxon>Rhabditida</taxon>
        <taxon>Rhabditina</taxon>
        <taxon>Rhabditomorpha</taxon>
        <taxon>Rhabditoidea</taxon>
        <taxon>Rhabditidae</taxon>
        <taxon>Peloderinae</taxon>
        <taxon>Caenorhabditis</taxon>
    </lineage>
</organism>
<dbReference type="Pfam" id="PF00134">
    <property type="entry name" value="Cyclin_N"/>
    <property type="match status" value="1"/>
</dbReference>
<evidence type="ECO:0000256" key="2">
    <source>
        <dbReference type="ARBA" id="ARBA00023015"/>
    </source>
</evidence>
<accession>A0A9P1N1K8</accession>
<comment type="function">
    <text evidence="5">Regulatory subunit of the cyclin-dependent kinase pair (CDK9/cyclin T) complex, also called positive transcription elongation factor B (P-TEFb), which is proposed to facilitate the transition from abortive to production elongation by phosphorylating the CTD (carboxy-terminal domain) of the large subunit of RNA polymerase II (RNAP II).</text>
</comment>
<comment type="similarity">
    <text evidence="1">Belongs to the cyclin family. Cyclin C subfamily.</text>
</comment>
<proteinExistence type="inferred from homology"/>
<feature type="region of interest" description="Disordered" evidence="7">
    <location>
        <begin position="375"/>
        <end position="405"/>
    </location>
</feature>
<keyword evidence="2" id="KW-0805">Transcription regulation</keyword>
<name>A0A9P1N1K8_9PELO</name>
<dbReference type="EMBL" id="CANHGI010000003">
    <property type="protein sequence ID" value="CAI5444446.1"/>
    <property type="molecule type" value="Genomic_DNA"/>
</dbReference>
<feature type="region of interest" description="Disordered" evidence="7">
    <location>
        <begin position="422"/>
        <end position="450"/>
    </location>
</feature>
<evidence type="ECO:0000313" key="9">
    <source>
        <dbReference type="EMBL" id="CAI5444446.1"/>
    </source>
</evidence>
<evidence type="ECO:0000259" key="8">
    <source>
        <dbReference type="SMART" id="SM00385"/>
    </source>
</evidence>
<dbReference type="SMART" id="SM00385">
    <property type="entry name" value="CYCLIN"/>
    <property type="match status" value="2"/>
</dbReference>
<dbReference type="FunFam" id="1.10.472.10:FF:000181">
    <property type="entry name" value="Protein CBR-CIT-1.1"/>
    <property type="match status" value="1"/>
</dbReference>
<feature type="compositionally biased region" description="Basic and acidic residues" evidence="7">
    <location>
        <begin position="288"/>
        <end position="298"/>
    </location>
</feature>
<feature type="domain" description="Cyclin-like" evidence="8">
    <location>
        <begin position="168"/>
        <end position="260"/>
    </location>
</feature>
<dbReference type="SUPFAM" id="SSF47954">
    <property type="entry name" value="Cyclin-like"/>
    <property type="match status" value="2"/>
</dbReference>
<dbReference type="Pfam" id="PF21797">
    <property type="entry name" value="CycT2-like_C"/>
    <property type="match status" value="1"/>
</dbReference>
<evidence type="ECO:0000256" key="6">
    <source>
        <dbReference type="RuleBase" id="RU000383"/>
    </source>
</evidence>
<dbReference type="Gene3D" id="1.10.472.10">
    <property type="entry name" value="Cyclin-like"/>
    <property type="match status" value="2"/>
</dbReference>
<evidence type="ECO:0000313" key="10">
    <source>
        <dbReference type="Proteomes" id="UP001152747"/>
    </source>
</evidence>
<dbReference type="InterPro" id="IPR013763">
    <property type="entry name" value="Cyclin-like_dom"/>
</dbReference>
<feature type="region of interest" description="Disordered" evidence="7">
    <location>
        <begin position="279"/>
        <end position="363"/>
    </location>
</feature>
<reference evidence="9" key="1">
    <citation type="submission" date="2022-11" db="EMBL/GenBank/DDBJ databases">
        <authorList>
            <person name="Kikuchi T."/>
        </authorList>
    </citation>
    <scope>NUCLEOTIDE SEQUENCE</scope>
    <source>
        <strain evidence="9">PS1010</strain>
    </source>
</reference>
<dbReference type="OrthoDB" id="25002at2759"/>
<feature type="compositionally biased region" description="Basic and acidic residues" evidence="7">
    <location>
        <begin position="316"/>
        <end position="357"/>
    </location>
</feature>
<evidence type="ECO:0000256" key="3">
    <source>
        <dbReference type="ARBA" id="ARBA00023127"/>
    </source>
</evidence>
<dbReference type="GO" id="GO:0006357">
    <property type="term" value="P:regulation of transcription by RNA polymerase II"/>
    <property type="evidence" value="ECO:0007669"/>
    <property type="project" value="InterPro"/>
</dbReference>
<evidence type="ECO:0000256" key="7">
    <source>
        <dbReference type="SAM" id="MobiDB-lite"/>
    </source>
</evidence>
<dbReference type="Proteomes" id="UP001152747">
    <property type="component" value="Unassembled WGS sequence"/>
</dbReference>
<dbReference type="PANTHER" id="PTHR10026">
    <property type="entry name" value="CYCLIN"/>
    <property type="match status" value="1"/>
</dbReference>
<dbReference type="GO" id="GO:0016538">
    <property type="term" value="F:cyclin-dependent protein serine/threonine kinase regulator activity"/>
    <property type="evidence" value="ECO:0007669"/>
    <property type="project" value="InterPro"/>
</dbReference>
<evidence type="ECO:0000256" key="5">
    <source>
        <dbReference type="ARBA" id="ARBA00056850"/>
    </source>
</evidence>
<dbReference type="InterPro" id="IPR006671">
    <property type="entry name" value="Cyclin_N"/>
</dbReference>
<keyword evidence="3 6" id="KW-0195">Cyclin</keyword>
<sequence length="450" mass="52282">MSISKQGAGNIADRPAPPKWTFTREELKQSANHRDGLSFEEELSYRQQAACFIQEMGEKLNYNVKDNRLKFSQLGMCVANVHMHRFFYCHSFKTFDFRDIAAACLFLAGKTEESPRKLSHITQVWWEKKGLKLNEANRNEACQLLVMLESLVLQTIAFDLNVDLPHSYVIRIIHKFDNSNNYIRQKIKTCAYYFATDVLCVMDWAIRYSPKAIAVAVVHLVSIHSDVKMESVFNDKKWYLQFDSEMTDERLKEMEEEFMRVYNSCSNMHYASKIAFRDSTSPMGAKGRTGEYNKDRLKPSPRHNYNDFNNHNNHNKRSETSENNTSRRFDEQRRRQKEELAQLDKMDKERNQEDERRKRVHDQMAGIVVMGNLDKRPKIDPLSSNFVRNSGSSANSSNNSMKPYQQLRKVEKPLSPVVLPNRFDISSTLTPPPIPPPLSHSSSDMDLEDV</sequence>
<gene>
    <name evidence="9" type="ORF">CAMP_LOCUS7083</name>
</gene>